<dbReference type="InterPro" id="IPR045530">
    <property type="entry name" value="DO-GTPase1"/>
</dbReference>
<gene>
    <name evidence="3" type="ORF">OV079_09550</name>
</gene>
<comment type="caution">
    <text evidence="3">The sequence shown here is derived from an EMBL/GenBank/DDBJ whole genome shotgun (WGS) entry which is preliminary data.</text>
</comment>
<evidence type="ECO:0000313" key="4">
    <source>
        <dbReference type="Proteomes" id="UP001150924"/>
    </source>
</evidence>
<evidence type="ECO:0000313" key="3">
    <source>
        <dbReference type="EMBL" id="MCY1005805.1"/>
    </source>
</evidence>
<evidence type="ECO:0000256" key="1">
    <source>
        <dbReference type="SAM" id="MobiDB-lite"/>
    </source>
</evidence>
<dbReference type="RefSeq" id="WP_267767648.1">
    <property type="nucleotide sequence ID" value="NZ_JAPNKE010000002.1"/>
</dbReference>
<sequence>MLLGGPNSGKTHYAGQLYGRLRRRPGGLHLRRDQGTPPDLSALDEVLQCLEAGRSAEHTPAQIWSEVTLPLVDACGRAMDLRWPDYGGEQLRAVFTQRAVSEAWRKRLTSADGWVLLIRLNAETKYPDALEELAKRSGSRDTNIERVEKWDANAQWVELLQILLHVAGLSTMTRLRRPRLGVLLSCYDELQLAERPPREALAEALPLVSSFIESNWAADAVSVWGLSALGRPLHRNSDDEAFIDDGPEMQGWVVPPGGGPHDPDLSKPLAWLLESP</sequence>
<proteinExistence type="predicted"/>
<feature type="domain" description="Double-GTPase 1" evidence="2">
    <location>
        <begin position="1"/>
        <end position="272"/>
    </location>
</feature>
<dbReference type="Proteomes" id="UP001150924">
    <property type="component" value="Unassembled WGS sequence"/>
</dbReference>
<evidence type="ECO:0000259" key="2">
    <source>
        <dbReference type="Pfam" id="PF19975"/>
    </source>
</evidence>
<dbReference type="AlphaFoldDB" id="A0A9X3EMA8"/>
<reference evidence="3" key="1">
    <citation type="submission" date="2022-11" db="EMBL/GenBank/DDBJ databases">
        <title>Minimal conservation of predation-associated metabolite biosynthetic gene clusters underscores biosynthetic potential of Myxococcota including descriptions for ten novel species: Archangium lansinium sp. nov., Myxococcus landrumus sp. nov., Nannocystis bai.</title>
        <authorList>
            <person name="Ahearne A."/>
            <person name="Stevens C."/>
            <person name="Phillips K."/>
        </authorList>
    </citation>
    <scope>NUCLEOTIDE SEQUENCE</scope>
    <source>
        <strain evidence="3">Na p29</strain>
    </source>
</reference>
<dbReference type="Pfam" id="PF19975">
    <property type="entry name" value="DO-GTPase1"/>
    <property type="match status" value="1"/>
</dbReference>
<organism evidence="3 4">
    <name type="scientific">Nannocystis pusilla</name>
    <dbReference type="NCBI Taxonomy" id="889268"/>
    <lineage>
        <taxon>Bacteria</taxon>
        <taxon>Pseudomonadati</taxon>
        <taxon>Myxococcota</taxon>
        <taxon>Polyangia</taxon>
        <taxon>Nannocystales</taxon>
        <taxon>Nannocystaceae</taxon>
        <taxon>Nannocystis</taxon>
    </lineage>
</organism>
<name>A0A9X3EMA8_9BACT</name>
<keyword evidence="4" id="KW-1185">Reference proteome</keyword>
<dbReference type="EMBL" id="JAPNKE010000002">
    <property type="protein sequence ID" value="MCY1005805.1"/>
    <property type="molecule type" value="Genomic_DNA"/>
</dbReference>
<accession>A0A9X3EMA8</accession>
<protein>
    <recommendedName>
        <fullName evidence="2">Double-GTPase 1 domain-containing protein</fullName>
    </recommendedName>
</protein>
<feature type="region of interest" description="Disordered" evidence="1">
    <location>
        <begin position="239"/>
        <end position="268"/>
    </location>
</feature>